<evidence type="ECO:0000313" key="2">
    <source>
        <dbReference type="EMBL" id="MXY95384.1"/>
    </source>
</evidence>
<dbReference type="AlphaFoldDB" id="A0A6B0YW75"/>
<accession>A0A6B0YW75</accession>
<keyword evidence="1" id="KW-0732">Signal</keyword>
<dbReference type="Pfam" id="PF04402">
    <property type="entry name" value="SIMPL"/>
    <property type="match status" value="1"/>
</dbReference>
<reference evidence="2" key="1">
    <citation type="submission" date="2019-09" db="EMBL/GenBank/DDBJ databases">
        <title>Characterisation of the sponge microbiome using genome-centric metagenomics.</title>
        <authorList>
            <person name="Engelberts J.P."/>
            <person name="Robbins S.J."/>
            <person name="De Goeij J.M."/>
            <person name="Aranda M."/>
            <person name="Bell S.C."/>
            <person name="Webster N.S."/>
        </authorList>
    </citation>
    <scope>NUCLEOTIDE SEQUENCE</scope>
    <source>
        <strain evidence="2">SB0664_bin_27</strain>
    </source>
</reference>
<feature type="signal peptide" evidence="1">
    <location>
        <begin position="1"/>
        <end position="23"/>
    </location>
</feature>
<sequence length="252" mass="26747">MKRTFLALLLIASLLFVPATGLGAPPNQEASSNLPMSVTVLGYGTASAPPDSVRVNLYVGEQPSYGPGGPELSFVEPEDLEEVGEFLSEQGIDVESIEINYLSRNYSYGPSNFAGEVAFSFNELDRLLDLMQGLLDEMEGRRGPTIQGANMVFRVEDCAALELEAMRAALDDARQRASRMAGLLDMSLGRVISVSEDVSPVGAIRPAGGCIAHAGQTSVGGYYLMGSSSSLANTPSEVEVAIMLKATFSLEP</sequence>
<dbReference type="GO" id="GO:0006974">
    <property type="term" value="P:DNA damage response"/>
    <property type="evidence" value="ECO:0007669"/>
    <property type="project" value="TreeGrafter"/>
</dbReference>
<gene>
    <name evidence="2" type="ORF">F4Y42_18235</name>
</gene>
<dbReference type="EMBL" id="VXRG01000150">
    <property type="protein sequence ID" value="MXY95384.1"/>
    <property type="molecule type" value="Genomic_DNA"/>
</dbReference>
<dbReference type="PANTHER" id="PTHR34387">
    <property type="entry name" value="SLR1258 PROTEIN"/>
    <property type="match status" value="1"/>
</dbReference>
<dbReference type="InterPro" id="IPR007497">
    <property type="entry name" value="SIMPL/DUF541"/>
</dbReference>
<dbReference type="InterPro" id="IPR052022">
    <property type="entry name" value="26kDa_periplasmic_antigen"/>
</dbReference>
<protein>
    <submittedName>
        <fullName evidence="2">DUF541 domain-containing protein</fullName>
    </submittedName>
</protein>
<dbReference type="PANTHER" id="PTHR34387:SF2">
    <property type="entry name" value="SLR1258 PROTEIN"/>
    <property type="match status" value="1"/>
</dbReference>
<organism evidence="2">
    <name type="scientific">Caldilineaceae bacterium SB0664_bin_27</name>
    <dbReference type="NCBI Taxonomy" id="2605260"/>
    <lineage>
        <taxon>Bacteria</taxon>
        <taxon>Bacillati</taxon>
        <taxon>Chloroflexota</taxon>
        <taxon>Caldilineae</taxon>
        <taxon>Caldilineales</taxon>
        <taxon>Caldilineaceae</taxon>
    </lineage>
</organism>
<feature type="chain" id="PRO_5025399836" evidence="1">
    <location>
        <begin position="24"/>
        <end position="252"/>
    </location>
</feature>
<dbReference type="Gene3D" id="3.30.70.2970">
    <property type="entry name" value="Protein of unknown function (DUF541), domain 2"/>
    <property type="match status" value="1"/>
</dbReference>
<dbReference type="Gene3D" id="3.30.110.170">
    <property type="entry name" value="Protein of unknown function (DUF541), domain 1"/>
    <property type="match status" value="1"/>
</dbReference>
<comment type="caution">
    <text evidence="2">The sequence shown here is derived from an EMBL/GenBank/DDBJ whole genome shotgun (WGS) entry which is preliminary data.</text>
</comment>
<name>A0A6B0YW75_9CHLR</name>
<proteinExistence type="predicted"/>
<evidence type="ECO:0000256" key="1">
    <source>
        <dbReference type="SAM" id="SignalP"/>
    </source>
</evidence>